<sequence>MCTFGFRKLRYTSGSLEPVAVTITSQSRQQSSTVSHTNTEKLLPDRLQLGRPGGCAVPQANRVNAGQGWLRAHEPDRVHHPLKTAAHDPELDGGGRGRWPQKQVIGGDERCRGRAHTGQKVRLDDRRQLAGRAIEHEHFPVDRGQSDGSVLAETGDQLAGQRRGALRRVARHLINPTSIGLHEGTGRLRAGRMLAGTGGRFAGLIRHGHESLLECEPRLVPVEQLLHLILVDKHWPRAGLQANDESFSAPSFPLLSLVAGDAVGDGAFAGAFSEPVAIVRLVTLSTPDDEDVLRRLAKRLSMLIARRYSVSSRVSSQSVRLSRCNAKQLSYDRCTPPALAAADPVEADVVMGAAGRLALPLVSLSIERERLHSIAFLNSCIWFFSDLVFVHETLIFLLDGGRSAIRCSARRRSVRAVAVSCSAVSMRFSSSLRLARFSWSRLASDDSSSRSSRIVFWAFLNESCACDSRLRAWLSSPCSFSSESLCRFS</sequence>
<reference evidence="1" key="1">
    <citation type="submission" date="2022-08" db="UniProtKB">
        <authorList>
            <consortium name="EnsemblMetazoa"/>
        </authorList>
    </citation>
    <scope>IDENTIFICATION</scope>
    <source>
        <strain evidence="1">EBRO</strain>
    </source>
</reference>
<evidence type="ECO:0000313" key="1">
    <source>
        <dbReference type="EnsemblMetazoa" id="AATE001187-PA.1"/>
    </source>
</evidence>
<accession>A0A182IL38</accession>
<proteinExistence type="predicted"/>
<dbReference type="AlphaFoldDB" id="A0A182IL38"/>
<organism evidence="1">
    <name type="scientific">Anopheles atroparvus</name>
    <name type="common">European mosquito</name>
    <dbReference type="NCBI Taxonomy" id="41427"/>
    <lineage>
        <taxon>Eukaryota</taxon>
        <taxon>Metazoa</taxon>
        <taxon>Ecdysozoa</taxon>
        <taxon>Arthropoda</taxon>
        <taxon>Hexapoda</taxon>
        <taxon>Insecta</taxon>
        <taxon>Pterygota</taxon>
        <taxon>Neoptera</taxon>
        <taxon>Endopterygota</taxon>
        <taxon>Diptera</taxon>
        <taxon>Nematocera</taxon>
        <taxon>Culicoidea</taxon>
        <taxon>Culicidae</taxon>
        <taxon>Anophelinae</taxon>
        <taxon>Anopheles</taxon>
    </lineage>
</organism>
<protein>
    <submittedName>
        <fullName evidence="1">Uncharacterized protein</fullName>
    </submittedName>
</protein>
<dbReference type="EnsemblMetazoa" id="AATE001187-RA">
    <property type="protein sequence ID" value="AATE001187-PA.1"/>
    <property type="gene ID" value="AATE001187"/>
</dbReference>
<name>A0A182IL38_ANOAO</name>
<dbReference type="VEuPathDB" id="VectorBase:AATE001187"/>